<sequence length="280" mass="31630">MVVPGIRKFLANGVELDDGSVEEFNSVILATGYRSNVPSWLKGDLFSKEDGFPKKAFPNSWKGEGSPLSYLNYLLYDMLFIIFLRVAGVPGLLVVSSMDVQPLNKFVDLFNTNQLPSLLNDGAMDPKILKHYLLVQDYDFLSETSLDTLLDESGIQVSADIEEEVRRRFENAGMQAYSSCIQANPQIVFQKVDLFFVCMLKPLSYDIQKQDLEIEAAQWMPIEEYAALPYLSKYELLKYILDICLAKIGKGYSGFSPVPTKSAFSGEESYYMYLNAKDLM</sequence>
<evidence type="ECO:0000313" key="1">
    <source>
        <dbReference type="EMBL" id="KAG9458393.1"/>
    </source>
</evidence>
<evidence type="ECO:0000313" key="2">
    <source>
        <dbReference type="Proteomes" id="UP000825729"/>
    </source>
</evidence>
<dbReference type="AlphaFoldDB" id="A0AAV7FBA4"/>
<protein>
    <recommendedName>
        <fullName evidence="3">Flavin-containing monooxygenase</fullName>
    </recommendedName>
</protein>
<name>A0AAV7FBA4_ARIFI</name>
<evidence type="ECO:0008006" key="3">
    <source>
        <dbReference type="Google" id="ProtNLM"/>
    </source>
</evidence>
<dbReference type="GO" id="GO:0035529">
    <property type="term" value="F:NADH pyrophosphatase activity"/>
    <property type="evidence" value="ECO:0007669"/>
    <property type="project" value="TreeGrafter"/>
</dbReference>
<organism evidence="1 2">
    <name type="scientific">Aristolochia fimbriata</name>
    <name type="common">White veined hardy Dutchman's pipe vine</name>
    <dbReference type="NCBI Taxonomy" id="158543"/>
    <lineage>
        <taxon>Eukaryota</taxon>
        <taxon>Viridiplantae</taxon>
        <taxon>Streptophyta</taxon>
        <taxon>Embryophyta</taxon>
        <taxon>Tracheophyta</taxon>
        <taxon>Spermatophyta</taxon>
        <taxon>Magnoliopsida</taxon>
        <taxon>Magnoliidae</taxon>
        <taxon>Piperales</taxon>
        <taxon>Aristolochiaceae</taxon>
        <taxon>Aristolochia</taxon>
    </lineage>
</organism>
<dbReference type="EMBL" id="JAINDJ010000002">
    <property type="protein sequence ID" value="KAG9458393.1"/>
    <property type="molecule type" value="Genomic_DNA"/>
</dbReference>
<proteinExistence type="predicted"/>
<dbReference type="SUPFAM" id="SSF55811">
    <property type="entry name" value="Nudix"/>
    <property type="match status" value="1"/>
</dbReference>
<dbReference type="InterPro" id="IPR015797">
    <property type="entry name" value="NUDIX_hydrolase-like_dom_sf"/>
</dbReference>
<reference evidence="1 2" key="1">
    <citation type="submission" date="2021-07" db="EMBL/GenBank/DDBJ databases">
        <title>The Aristolochia fimbriata genome: insights into angiosperm evolution, floral development and chemical biosynthesis.</title>
        <authorList>
            <person name="Jiao Y."/>
        </authorList>
    </citation>
    <scope>NUCLEOTIDE SEQUENCE [LARGE SCALE GENOMIC DNA]</scope>
    <source>
        <strain evidence="1">IBCAS-2021</strain>
        <tissue evidence="1">Leaf</tissue>
    </source>
</reference>
<dbReference type="Gene3D" id="3.90.79.10">
    <property type="entry name" value="Nucleoside Triphosphate Pyrophosphohydrolase"/>
    <property type="match status" value="1"/>
</dbReference>
<dbReference type="PANTHER" id="PTHR13994">
    <property type="entry name" value="NUDIX HYDROLASE RELATED"/>
    <property type="match status" value="1"/>
</dbReference>
<dbReference type="PANTHER" id="PTHR13994:SF29">
    <property type="entry name" value="NUDIX HYDROLASE 2"/>
    <property type="match status" value="1"/>
</dbReference>
<dbReference type="GO" id="GO:0047631">
    <property type="term" value="F:ADP-ribose diphosphatase activity"/>
    <property type="evidence" value="ECO:0007669"/>
    <property type="project" value="TreeGrafter"/>
</dbReference>
<keyword evidence="2" id="KW-1185">Reference proteome</keyword>
<gene>
    <name evidence="1" type="ORF">H6P81_002901</name>
</gene>
<comment type="caution">
    <text evidence="1">The sequence shown here is derived from an EMBL/GenBank/DDBJ whole genome shotgun (WGS) entry which is preliminary data.</text>
</comment>
<dbReference type="GO" id="GO:0051287">
    <property type="term" value="F:NAD binding"/>
    <property type="evidence" value="ECO:0007669"/>
    <property type="project" value="TreeGrafter"/>
</dbReference>
<dbReference type="Proteomes" id="UP000825729">
    <property type="component" value="Unassembled WGS sequence"/>
</dbReference>
<dbReference type="InterPro" id="IPR003293">
    <property type="entry name" value="Nudix_hydrolase6-like"/>
</dbReference>
<dbReference type="Gene3D" id="3.50.50.60">
    <property type="entry name" value="FAD/NAD(P)-binding domain"/>
    <property type="match status" value="1"/>
</dbReference>
<accession>A0AAV7FBA4</accession>
<dbReference type="InterPro" id="IPR036188">
    <property type="entry name" value="FAD/NAD-bd_sf"/>
</dbReference>